<dbReference type="Gene3D" id="3.40.50.2000">
    <property type="entry name" value="Glycogen Phosphorylase B"/>
    <property type="match status" value="2"/>
</dbReference>
<dbReference type="EMBL" id="LRDC01000040">
    <property type="protein sequence ID" value="KVX00665.1"/>
    <property type="molecule type" value="Genomic_DNA"/>
</dbReference>
<reference evidence="3 4" key="1">
    <citation type="submission" date="2016-01" db="EMBL/GenBank/DDBJ databases">
        <title>Draft genome of the antarctic isolate Shewanella frigidimarina Ag06-30.</title>
        <authorList>
            <person name="Parmeciano Di Noto G."/>
            <person name="Vazquez S."/>
            <person name="Mac Cormack W."/>
            <person name="Iriarte A."/>
            <person name="Quiroga C."/>
        </authorList>
    </citation>
    <scope>NUCLEOTIDE SEQUENCE [LARGE SCALE GENOMIC DNA]</scope>
    <source>
        <strain evidence="3 4">Ag06-30</strain>
    </source>
</reference>
<sequence>MSSLISHTQLQSAQRILYMTHLAIGDFVYQSVWLKALKAKYPHLVIDVWFDDCRSRPQSWATGRNKVLNEWIDALGIIDNTYPIVGDLAQRQSYIKQAQALNYDLIVFIGKNRSEQFAKIARKISPSAYVVASKSKPLSNPLAKWLYFKNIDAYFSYDDIAKRSKHITDLYSLCFERALGLTCDDLVDGKKQLAFNVDDVYQQQARTLIEKLTHNDNNKLIVFVNHLSTADKRDYPFAQLKLVILGLEKKYQNLVFIFNCPPDKLNEVTTQVAEDSDLNRLAVTTFTAKQNFFQLPALIAESDIVISAETATAHLAVCMGKPQVTIMSNDLTLWQPKGDCIILTGSGQAKSITPQQIVDAFTQQLNQHFSGTSKLDKRP</sequence>
<dbReference type="PANTHER" id="PTHR30160">
    <property type="entry name" value="TETRAACYLDISACCHARIDE 4'-KINASE-RELATED"/>
    <property type="match status" value="1"/>
</dbReference>
<dbReference type="InterPro" id="IPR051199">
    <property type="entry name" value="LPS_LOS_Heptosyltrfase"/>
</dbReference>
<keyword evidence="2" id="KW-0808">Transferase</keyword>
<dbReference type="GO" id="GO:0009244">
    <property type="term" value="P:lipopolysaccharide core region biosynthetic process"/>
    <property type="evidence" value="ECO:0007669"/>
    <property type="project" value="TreeGrafter"/>
</dbReference>
<keyword evidence="1" id="KW-0328">Glycosyltransferase</keyword>
<dbReference type="GO" id="GO:0008713">
    <property type="term" value="F:ADP-heptose-lipopolysaccharide heptosyltransferase activity"/>
    <property type="evidence" value="ECO:0007669"/>
    <property type="project" value="TreeGrafter"/>
</dbReference>
<evidence type="ECO:0008006" key="5">
    <source>
        <dbReference type="Google" id="ProtNLM"/>
    </source>
</evidence>
<protein>
    <recommendedName>
        <fullName evidence="5">Glycosyl transferase, family 9</fullName>
    </recommendedName>
</protein>
<evidence type="ECO:0000313" key="3">
    <source>
        <dbReference type="EMBL" id="KVX00665.1"/>
    </source>
</evidence>
<accession>A0A125BE46</accession>
<gene>
    <name evidence="3" type="ORF">AWJ07_07900</name>
</gene>
<evidence type="ECO:0000256" key="2">
    <source>
        <dbReference type="ARBA" id="ARBA00022679"/>
    </source>
</evidence>
<dbReference type="InterPro" id="IPR002201">
    <property type="entry name" value="Glyco_trans_9"/>
</dbReference>
<proteinExistence type="predicted"/>
<evidence type="ECO:0000256" key="1">
    <source>
        <dbReference type="ARBA" id="ARBA00022676"/>
    </source>
</evidence>
<organism evidence="3">
    <name type="scientific">Shewanella frigidimarina</name>
    <dbReference type="NCBI Taxonomy" id="56812"/>
    <lineage>
        <taxon>Bacteria</taxon>
        <taxon>Pseudomonadati</taxon>
        <taxon>Pseudomonadota</taxon>
        <taxon>Gammaproteobacteria</taxon>
        <taxon>Alteromonadales</taxon>
        <taxon>Shewanellaceae</taxon>
        <taxon>Shewanella</taxon>
    </lineage>
</organism>
<dbReference type="Pfam" id="PF01075">
    <property type="entry name" value="Glyco_transf_9"/>
    <property type="match status" value="1"/>
</dbReference>
<dbReference type="AlphaFoldDB" id="A0A125BE46"/>
<comment type="caution">
    <text evidence="3">The sequence shown here is derived from an EMBL/GenBank/DDBJ whole genome shotgun (WGS) entry which is preliminary data.</text>
</comment>
<dbReference type="Proteomes" id="UP000055702">
    <property type="component" value="Unassembled WGS sequence"/>
</dbReference>
<dbReference type="SUPFAM" id="SSF53756">
    <property type="entry name" value="UDP-Glycosyltransferase/glycogen phosphorylase"/>
    <property type="match status" value="1"/>
</dbReference>
<dbReference type="GO" id="GO:0005829">
    <property type="term" value="C:cytosol"/>
    <property type="evidence" value="ECO:0007669"/>
    <property type="project" value="TreeGrafter"/>
</dbReference>
<name>A0A125BE46_SHEFR</name>
<evidence type="ECO:0000313" key="4">
    <source>
        <dbReference type="Proteomes" id="UP000055702"/>
    </source>
</evidence>
<dbReference type="RefSeq" id="WP_059747025.1">
    <property type="nucleotide sequence ID" value="NZ_LRDC01000040.1"/>
</dbReference>